<protein>
    <submittedName>
        <fullName evidence="1">Uncharacterized protein</fullName>
    </submittedName>
</protein>
<name>A0A0C2M705_THEKT</name>
<proteinExistence type="predicted"/>
<evidence type="ECO:0000313" key="1">
    <source>
        <dbReference type="EMBL" id="KII62820.1"/>
    </source>
</evidence>
<reference evidence="1 2" key="1">
    <citation type="journal article" date="2014" name="Genome Biol. Evol.">
        <title>The genome of the myxosporean Thelohanellus kitauei shows adaptations to nutrient acquisition within its fish host.</title>
        <authorList>
            <person name="Yang Y."/>
            <person name="Xiong J."/>
            <person name="Zhou Z."/>
            <person name="Huo F."/>
            <person name="Miao W."/>
            <person name="Ran C."/>
            <person name="Liu Y."/>
            <person name="Zhang J."/>
            <person name="Feng J."/>
            <person name="Wang M."/>
            <person name="Wang M."/>
            <person name="Wang L."/>
            <person name="Yao B."/>
        </authorList>
    </citation>
    <scope>NUCLEOTIDE SEQUENCE [LARGE SCALE GENOMIC DNA]</scope>
    <source>
        <strain evidence="1">Wuqing</strain>
    </source>
</reference>
<sequence length="119" mass="13472">MSGEILFEAQPAELADALRDGQEHSVAVELPKSSSPENLMAGNLKLKYGKDPKLTIALHHRRDSVKPVNAFVTHPENHEPSNPCETSLRLSIETFRDLSHEMHYFQSIRKPKALLTQRF</sequence>
<dbReference type="AlphaFoldDB" id="A0A0C2M705"/>
<accession>A0A0C2M705</accession>
<evidence type="ECO:0000313" key="2">
    <source>
        <dbReference type="Proteomes" id="UP000031668"/>
    </source>
</evidence>
<dbReference type="EMBL" id="JWZT01004873">
    <property type="protein sequence ID" value="KII62820.1"/>
    <property type="molecule type" value="Genomic_DNA"/>
</dbReference>
<organism evidence="1 2">
    <name type="scientific">Thelohanellus kitauei</name>
    <name type="common">Myxosporean</name>
    <dbReference type="NCBI Taxonomy" id="669202"/>
    <lineage>
        <taxon>Eukaryota</taxon>
        <taxon>Metazoa</taxon>
        <taxon>Cnidaria</taxon>
        <taxon>Myxozoa</taxon>
        <taxon>Myxosporea</taxon>
        <taxon>Bivalvulida</taxon>
        <taxon>Platysporina</taxon>
        <taxon>Myxobolidae</taxon>
        <taxon>Thelohanellus</taxon>
    </lineage>
</organism>
<dbReference type="Proteomes" id="UP000031668">
    <property type="component" value="Unassembled WGS sequence"/>
</dbReference>
<comment type="caution">
    <text evidence="1">The sequence shown here is derived from an EMBL/GenBank/DDBJ whole genome shotgun (WGS) entry which is preliminary data.</text>
</comment>
<keyword evidence="2" id="KW-1185">Reference proteome</keyword>
<gene>
    <name evidence="1" type="ORF">RF11_08997</name>
</gene>